<proteinExistence type="predicted"/>
<reference evidence="1" key="1">
    <citation type="journal article" date="2020" name="Stud. Mycol.">
        <title>101 Dothideomycetes genomes: a test case for predicting lifestyles and emergence of pathogens.</title>
        <authorList>
            <person name="Haridas S."/>
            <person name="Albert R."/>
            <person name="Binder M."/>
            <person name="Bloem J."/>
            <person name="Labutti K."/>
            <person name="Salamov A."/>
            <person name="Andreopoulos B."/>
            <person name="Baker S."/>
            <person name="Barry K."/>
            <person name="Bills G."/>
            <person name="Bluhm B."/>
            <person name="Cannon C."/>
            <person name="Castanera R."/>
            <person name="Culley D."/>
            <person name="Daum C."/>
            <person name="Ezra D."/>
            <person name="Gonzalez J."/>
            <person name="Henrissat B."/>
            <person name="Kuo A."/>
            <person name="Liang C."/>
            <person name="Lipzen A."/>
            <person name="Lutzoni F."/>
            <person name="Magnuson J."/>
            <person name="Mondo S."/>
            <person name="Nolan M."/>
            <person name="Ohm R."/>
            <person name="Pangilinan J."/>
            <person name="Park H.-J."/>
            <person name="Ramirez L."/>
            <person name="Alfaro M."/>
            <person name="Sun H."/>
            <person name="Tritt A."/>
            <person name="Yoshinaga Y."/>
            <person name="Zwiers L.-H."/>
            <person name="Turgeon B."/>
            <person name="Goodwin S."/>
            <person name="Spatafora J."/>
            <person name="Crous P."/>
            <person name="Grigoriev I."/>
        </authorList>
    </citation>
    <scope>NUCLEOTIDE SEQUENCE</scope>
    <source>
        <strain evidence="1">CBS 110217</strain>
    </source>
</reference>
<dbReference type="Gene3D" id="1.25.40.10">
    <property type="entry name" value="Tetratricopeptide repeat domain"/>
    <property type="match status" value="1"/>
</dbReference>
<dbReference type="SUPFAM" id="SSF48452">
    <property type="entry name" value="TPR-like"/>
    <property type="match status" value="1"/>
</dbReference>
<gene>
    <name evidence="1" type="ORF">EK21DRAFT_82553</name>
</gene>
<organism evidence="1 2">
    <name type="scientific">Setomelanomma holmii</name>
    <dbReference type="NCBI Taxonomy" id="210430"/>
    <lineage>
        <taxon>Eukaryota</taxon>
        <taxon>Fungi</taxon>
        <taxon>Dikarya</taxon>
        <taxon>Ascomycota</taxon>
        <taxon>Pezizomycotina</taxon>
        <taxon>Dothideomycetes</taxon>
        <taxon>Pleosporomycetidae</taxon>
        <taxon>Pleosporales</taxon>
        <taxon>Pleosporineae</taxon>
        <taxon>Phaeosphaeriaceae</taxon>
        <taxon>Setomelanomma</taxon>
    </lineage>
</organism>
<dbReference type="PANTHER" id="PTHR46082:SF6">
    <property type="entry name" value="AAA+ ATPASE DOMAIN-CONTAINING PROTEIN-RELATED"/>
    <property type="match status" value="1"/>
</dbReference>
<keyword evidence="2" id="KW-1185">Reference proteome</keyword>
<evidence type="ECO:0000313" key="1">
    <source>
        <dbReference type="EMBL" id="KAF2022729.1"/>
    </source>
</evidence>
<dbReference type="InterPro" id="IPR053137">
    <property type="entry name" value="NLR-like"/>
</dbReference>
<evidence type="ECO:0000313" key="2">
    <source>
        <dbReference type="Proteomes" id="UP000799777"/>
    </source>
</evidence>
<feature type="non-terminal residue" evidence="1">
    <location>
        <position position="1"/>
    </location>
</feature>
<dbReference type="InterPro" id="IPR011990">
    <property type="entry name" value="TPR-like_helical_dom_sf"/>
</dbReference>
<dbReference type="AlphaFoldDB" id="A0A9P4GWH3"/>
<dbReference type="EMBL" id="ML978459">
    <property type="protein sequence ID" value="KAF2022729.1"/>
    <property type="molecule type" value="Genomic_DNA"/>
</dbReference>
<dbReference type="Proteomes" id="UP000799777">
    <property type="component" value="Unassembled WGS sequence"/>
</dbReference>
<dbReference type="PANTHER" id="PTHR46082">
    <property type="entry name" value="ATP/GTP-BINDING PROTEIN-RELATED"/>
    <property type="match status" value="1"/>
</dbReference>
<sequence length="82" mass="9529">YNEAEGLFVQVMETFKRMLGDDHPSTLTSMANLASTLWDQGRWKEAEELEVQVMETFKRVLEDEYPDTLTSMANYSIILSYI</sequence>
<name>A0A9P4GWH3_9PLEO</name>
<accession>A0A9P4GWH3</accession>
<comment type="caution">
    <text evidence="1">The sequence shown here is derived from an EMBL/GenBank/DDBJ whole genome shotgun (WGS) entry which is preliminary data.</text>
</comment>
<dbReference type="Pfam" id="PF13424">
    <property type="entry name" value="TPR_12"/>
    <property type="match status" value="1"/>
</dbReference>
<protein>
    <recommendedName>
        <fullName evidence="3">Kinesin light chain</fullName>
    </recommendedName>
</protein>
<evidence type="ECO:0008006" key="3">
    <source>
        <dbReference type="Google" id="ProtNLM"/>
    </source>
</evidence>
<dbReference type="OrthoDB" id="5986190at2759"/>